<dbReference type="RefSeq" id="WP_209510883.1">
    <property type="nucleotide sequence ID" value="NZ_JAGGKS010000002.1"/>
</dbReference>
<keyword evidence="6" id="KW-1185">Reference proteome</keyword>
<dbReference type="InterPro" id="IPR013785">
    <property type="entry name" value="Aldolase_TIM"/>
</dbReference>
<keyword evidence="4" id="KW-0862">Zinc</keyword>
<accession>A0ABS4GCM4</accession>
<dbReference type="InterPro" id="IPR008567">
    <property type="entry name" value="BKACE"/>
</dbReference>
<keyword evidence="3" id="KW-0479">Metal-binding</keyword>
<dbReference type="Pfam" id="PF05853">
    <property type="entry name" value="BKACE"/>
    <property type="match status" value="1"/>
</dbReference>
<evidence type="ECO:0000256" key="4">
    <source>
        <dbReference type="ARBA" id="ARBA00022833"/>
    </source>
</evidence>
<dbReference type="Gene3D" id="3.20.20.70">
    <property type="entry name" value="Aldolase class I"/>
    <property type="match status" value="1"/>
</dbReference>
<comment type="caution">
    <text evidence="5">The sequence shown here is derived from an EMBL/GenBank/DDBJ whole genome shotgun (WGS) entry which is preliminary data.</text>
</comment>
<reference evidence="5 6" key="1">
    <citation type="submission" date="2021-03" db="EMBL/GenBank/DDBJ databases">
        <title>Genomic Encyclopedia of Type Strains, Phase IV (KMG-IV): sequencing the most valuable type-strain genomes for metagenomic binning, comparative biology and taxonomic classification.</title>
        <authorList>
            <person name="Goeker M."/>
        </authorList>
    </citation>
    <scope>NUCLEOTIDE SEQUENCE [LARGE SCALE GENOMIC DNA]</scope>
    <source>
        <strain evidence="5 6">DSM 24004</strain>
    </source>
</reference>
<protein>
    <submittedName>
        <fullName evidence="5">Uncharacterized protein (DUF849 family)</fullName>
    </submittedName>
</protein>
<evidence type="ECO:0000256" key="1">
    <source>
        <dbReference type="ARBA" id="ARBA00001947"/>
    </source>
</evidence>
<comment type="cofactor">
    <cofactor evidence="1">
        <name>Zn(2+)</name>
        <dbReference type="ChEBI" id="CHEBI:29105"/>
    </cofactor>
</comment>
<sequence length="279" mass="31301">MNNKVIISCALTGALTPKEKNPAVPYTPQEIADVAYASWQAGAAIVHLHMRDDNGIGTMDKERFKETVRLIREHKDCDVVINCTSSGGFVSNEDDRMTHFIETPEIEMGSFDIGSFNWGDSFIFDNNPVFLKKLCNVYKQYDVKPEVEIFDYGMLGNAKHYIEKEYIKKPMWCQLVLGVLGGMDATVDNLLYLVRHLPENTVWSASGIGNGHLPIMYAALALGGHIRVGLEDNLYMSRGEKATNPLMVERAVRIVKEFGKQPATSQEAREILGIRPFVR</sequence>
<keyword evidence="2" id="KW-0808">Transferase</keyword>
<organism evidence="5 6">
    <name type="scientific">Sedimentibacter acidaminivorans</name>
    <dbReference type="NCBI Taxonomy" id="913099"/>
    <lineage>
        <taxon>Bacteria</taxon>
        <taxon>Bacillati</taxon>
        <taxon>Bacillota</taxon>
        <taxon>Tissierellia</taxon>
        <taxon>Sedimentibacter</taxon>
    </lineage>
</organism>
<evidence type="ECO:0000313" key="6">
    <source>
        <dbReference type="Proteomes" id="UP001519342"/>
    </source>
</evidence>
<gene>
    <name evidence="5" type="ORF">J2Z76_000997</name>
</gene>
<evidence type="ECO:0000256" key="2">
    <source>
        <dbReference type="ARBA" id="ARBA00022679"/>
    </source>
</evidence>
<dbReference type="PANTHER" id="PTHR37418:SF2">
    <property type="entry name" value="3-KETO-5-AMINOHEXANOATE CLEAVAGE ENZYME"/>
    <property type="match status" value="1"/>
</dbReference>
<dbReference type="Proteomes" id="UP001519342">
    <property type="component" value="Unassembled WGS sequence"/>
</dbReference>
<dbReference type="EMBL" id="JAGGKS010000002">
    <property type="protein sequence ID" value="MBP1925140.1"/>
    <property type="molecule type" value="Genomic_DNA"/>
</dbReference>
<evidence type="ECO:0000256" key="3">
    <source>
        <dbReference type="ARBA" id="ARBA00022723"/>
    </source>
</evidence>
<proteinExistence type="predicted"/>
<dbReference type="PANTHER" id="PTHR37418">
    <property type="entry name" value="3-KETO-5-AMINOHEXANOATE CLEAVAGE ENZYME-RELATED"/>
    <property type="match status" value="1"/>
</dbReference>
<name>A0ABS4GCM4_9FIRM</name>
<evidence type="ECO:0000313" key="5">
    <source>
        <dbReference type="EMBL" id="MBP1925140.1"/>
    </source>
</evidence>